<dbReference type="RefSeq" id="WP_209265226.1">
    <property type="nucleotide sequence ID" value="NZ_JAFFZN010000010.1"/>
</dbReference>
<feature type="region of interest" description="Disordered" evidence="1">
    <location>
        <begin position="456"/>
        <end position="496"/>
    </location>
</feature>
<dbReference type="InterPro" id="IPR036866">
    <property type="entry name" value="RibonucZ/Hydroxyglut_hydro"/>
</dbReference>
<dbReference type="PANTHER" id="PTHR30619:SF1">
    <property type="entry name" value="RECOMBINATION PROTEIN 2"/>
    <property type="match status" value="1"/>
</dbReference>
<evidence type="ECO:0000313" key="3">
    <source>
        <dbReference type="Proteomes" id="UP001518976"/>
    </source>
</evidence>
<dbReference type="InterPro" id="IPR052159">
    <property type="entry name" value="Competence_DNA_uptake"/>
</dbReference>
<proteinExistence type="predicted"/>
<feature type="compositionally biased region" description="Pro residues" evidence="1">
    <location>
        <begin position="468"/>
        <end position="489"/>
    </location>
</feature>
<sequence>MSYMRFCVMDVGQGSANYIELREDDDSLTAAAIVDIGSEQWKTKAGKPAAAWVSEQLSEMDGSTSLDAVILSHSDSDHVNLIPSVLEHFATPREKPKARKVLTIKKVIFGGVFSKYQKGKQQNFLYQLDAYRPKGKDSVLTQLDNNFSSFSGKSSTWTPLATIGGKIKLWALSANTDAEKIPLVGRKRLRAELPDGGFAINTRSIVVVADFAGKKIIATGDATGLTLAHCNELLDRQDVKKQLGGATYMITLPHHGSDTTLYDLTGSGAESDAGKCVVQKFTKLVNADTISASAGEKSTFRHPAARVIKDFGGNLLSDPQYIDNALQNTNQHFYTAYFPERTLSVSSGAATSPHSRWPVSERWYTARTTENVYTTDYFAPPTGRPIPDAFPWEAREEKSTVFKPVPPRAISWAFFVMGDGTTKMEVAVERTGAHAEYWAAVEAVHGPLPSEGIVVLPSAPLRDTDSAEPPPAPPPAECPPPHTPPPPGPSRLRQLP</sequence>
<reference evidence="2 3" key="1">
    <citation type="submission" date="2021-02" db="EMBL/GenBank/DDBJ databases">
        <title>Streptomyces spirodelae sp. nov., isolated from duckweed.</title>
        <authorList>
            <person name="Saimee Y."/>
            <person name="Duangmal K."/>
        </authorList>
    </citation>
    <scope>NUCLEOTIDE SEQUENCE [LARGE SCALE GENOMIC DNA]</scope>
    <source>
        <strain evidence="2 3">DW4-2</strain>
    </source>
</reference>
<gene>
    <name evidence="2" type="ORF">JW592_13195</name>
</gene>
<name>A0ABS3WTG4_9ACTN</name>
<dbReference type="Proteomes" id="UP001518976">
    <property type="component" value="Unassembled WGS sequence"/>
</dbReference>
<dbReference type="EMBL" id="JAFFZN010000010">
    <property type="protein sequence ID" value="MBO8186409.1"/>
    <property type="molecule type" value="Genomic_DNA"/>
</dbReference>
<organism evidence="2 3">
    <name type="scientific">Streptomyces spirodelae</name>
    <dbReference type="NCBI Taxonomy" id="2812904"/>
    <lineage>
        <taxon>Bacteria</taxon>
        <taxon>Bacillati</taxon>
        <taxon>Actinomycetota</taxon>
        <taxon>Actinomycetes</taxon>
        <taxon>Kitasatosporales</taxon>
        <taxon>Streptomycetaceae</taxon>
        <taxon>Streptomyces</taxon>
    </lineage>
</organism>
<evidence type="ECO:0000256" key="1">
    <source>
        <dbReference type="SAM" id="MobiDB-lite"/>
    </source>
</evidence>
<evidence type="ECO:0008006" key="4">
    <source>
        <dbReference type="Google" id="ProtNLM"/>
    </source>
</evidence>
<dbReference type="SUPFAM" id="SSF56281">
    <property type="entry name" value="Metallo-hydrolase/oxidoreductase"/>
    <property type="match status" value="1"/>
</dbReference>
<dbReference type="PANTHER" id="PTHR30619">
    <property type="entry name" value="DNA INTERNALIZATION/COMPETENCE PROTEIN COMEC/REC2"/>
    <property type="match status" value="1"/>
</dbReference>
<keyword evidence="3" id="KW-1185">Reference proteome</keyword>
<accession>A0ABS3WTG4</accession>
<protein>
    <recommendedName>
        <fullName evidence="4">MBL fold metallo-hydrolase</fullName>
    </recommendedName>
</protein>
<evidence type="ECO:0000313" key="2">
    <source>
        <dbReference type="EMBL" id="MBO8186409.1"/>
    </source>
</evidence>
<dbReference type="Gene3D" id="3.60.15.10">
    <property type="entry name" value="Ribonuclease Z/Hydroxyacylglutathione hydrolase-like"/>
    <property type="match status" value="1"/>
</dbReference>
<comment type="caution">
    <text evidence="2">The sequence shown here is derived from an EMBL/GenBank/DDBJ whole genome shotgun (WGS) entry which is preliminary data.</text>
</comment>